<dbReference type="InterPro" id="IPR000873">
    <property type="entry name" value="AMP-dep_synth/lig_dom"/>
</dbReference>
<evidence type="ECO:0000256" key="1">
    <source>
        <dbReference type="ARBA" id="ARBA00004930"/>
    </source>
</evidence>
<evidence type="ECO:0000313" key="7">
    <source>
        <dbReference type="EMBL" id="KAL3525199.1"/>
    </source>
</evidence>
<reference evidence="7 8" key="1">
    <citation type="submission" date="2024-11" db="EMBL/GenBank/DDBJ databases">
        <title>A near-complete genome assembly of Cinchona calisaya.</title>
        <authorList>
            <person name="Lian D.C."/>
            <person name="Zhao X.W."/>
            <person name="Wei L."/>
        </authorList>
    </citation>
    <scope>NUCLEOTIDE SEQUENCE [LARGE SCALE GENOMIC DNA]</scope>
    <source>
        <tissue evidence="7">Nenye</tissue>
    </source>
</reference>
<evidence type="ECO:0000259" key="6">
    <source>
        <dbReference type="Pfam" id="PF13193"/>
    </source>
</evidence>
<name>A0ABD3A1T3_9GENT</name>
<dbReference type="AlphaFoldDB" id="A0ABD3A1T3"/>
<accession>A0ABD3A1T3</accession>
<dbReference type="Pfam" id="PF00501">
    <property type="entry name" value="AMP-binding"/>
    <property type="match status" value="1"/>
</dbReference>
<dbReference type="InterPro" id="IPR025110">
    <property type="entry name" value="AMP-bd_C"/>
</dbReference>
<evidence type="ECO:0000313" key="8">
    <source>
        <dbReference type="Proteomes" id="UP001630127"/>
    </source>
</evidence>
<dbReference type="GO" id="GO:0009698">
    <property type="term" value="P:phenylpropanoid metabolic process"/>
    <property type="evidence" value="ECO:0007669"/>
    <property type="project" value="UniProtKB-KW"/>
</dbReference>
<evidence type="ECO:0000256" key="2">
    <source>
        <dbReference type="ARBA" id="ARBA00006432"/>
    </source>
</evidence>
<organism evidence="7 8">
    <name type="scientific">Cinchona calisaya</name>
    <dbReference type="NCBI Taxonomy" id="153742"/>
    <lineage>
        <taxon>Eukaryota</taxon>
        <taxon>Viridiplantae</taxon>
        <taxon>Streptophyta</taxon>
        <taxon>Embryophyta</taxon>
        <taxon>Tracheophyta</taxon>
        <taxon>Spermatophyta</taxon>
        <taxon>Magnoliopsida</taxon>
        <taxon>eudicotyledons</taxon>
        <taxon>Gunneridae</taxon>
        <taxon>Pentapetalae</taxon>
        <taxon>asterids</taxon>
        <taxon>lamiids</taxon>
        <taxon>Gentianales</taxon>
        <taxon>Rubiaceae</taxon>
        <taxon>Cinchonoideae</taxon>
        <taxon>Cinchoneae</taxon>
        <taxon>Cinchona</taxon>
    </lineage>
</organism>
<feature type="domain" description="AMP-dependent synthetase/ligase" evidence="5">
    <location>
        <begin position="20"/>
        <end position="403"/>
    </location>
</feature>
<evidence type="ECO:0008006" key="9">
    <source>
        <dbReference type="Google" id="ProtNLM"/>
    </source>
</evidence>
<keyword evidence="8" id="KW-1185">Reference proteome</keyword>
<dbReference type="InterPro" id="IPR045851">
    <property type="entry name" value="AMP-bd_C_sf"/>
</dbReference>
<dbReference type="PROSITE" id="PS00455">
    <property type="entry name" value="AMP_BINDING"/>
    <property type="match status" value="1"/>
</dbReference>
<protein>
    <recommendedName>
        <fullName evidence="9">Acyl-activating enzyme 1, peroxisomal</fullName>
    </recommendedName>
</protein>
<evidence type="ECO:0000259" key="5">
    <source>
        <dbReference type="Pfam" id="PF00501"/>
    </source>
</evidence>
<comment type="caution">
    <text evidence="7">The sequence shown here is derived from an EMBL/GenBank/DDBJ whole genome shotgun (WGS) entry which is preliminary data.</text>
</comment>
<dbReference type="EMBL" id="JBJUIK010000006">
    <property type="protein sequence ID" value="KAL3525199.1"/>
    <property type="molecule type" value="Genomic_DNA"/>
</dbReference>
<dbReference type="Pfam" id="PF13193">
    <property type="entry name" value="AMP-binding_C"/>
    <property type="match status" value="1"/>
</dbReference>
<dbReference type="SUPFAM" id="SSF56801">
    <property type="entry name" value="Acetyl-CoA synthetase-like"/>
    <property type="match status" value="1"/>
</dbReference>
<evidence type="ECO:0000256" key="4">
    <source>
        <dbReference type="ARBA" id="ARBA00023051"/>
    </source>
</evidence>
<sequence length="546" mass="60607">MEGMVVCSANYVPLTPISFLERAAFVYGQRVSIVFGNTRYLWKETHKRCIKLASALSQLGITHGDIVAAVAPNIPELYELHFGVPMTGAILCALNPKLDATTLAQKLHQLEVKAIFVDYEFIKVVQEALELLSKTNINSPILVLIQENHLDSSNRLDYDKILAMGKVDFKISYPNSECDPISICYTSGSTGEPKGVIYSHRAAYLNSLRENFRTGTTQMPVFLWTVDMFRCNGWCFPWTMAAMGGTNICLREVTGITIINSIFIHNVTLFCGPPALLGKIGETLAADPKPLPHKVDVIVAGAGGLPEPQIRRKLEELGFNIICAYGMSEALGPVTSRTITTSHCDKLSHLDEDYARIKIREGIHNLIMEGVDVKDPITMKSVPNDGKTIGEMMFRSNTLMLGYVKNVKKTEEAFEGGWYRTKDLGVKHPDGYIQMKDRSLDVINCGGEIISSLEIEDVIIRHPMVLEAAVVGRPDDFLGEIPCAFVKLKEGSCIIAEEIIDFCASHLPEHTRPNCVFFGELPVNSTGKVQKFILRDRLIKGDWKPL</sequence>
<feature type="domain" description="AMP-binding enzyme C-terminal" evidence="6">
    <location>
        <begin position="454"/>
        <end position="528"/>
    </location>
</feature>
<keyword evidence="4" id="KW-0587">Phenylpropanoid metabolism</keyword>
<comment type="similarity">
    <text evidence="2">Belongs to the ATP-dependent AMP-binding enzyme family.</text>
</comment>
<keyword evidence="3" id="KW-0436">Ligase</keyword>
<gene>
    <name evidence="7" type="ORF">ACH5RR_013571</name>
</gene>
<dbReference type="Proteomes" id="UP001630127">
    <property type="component" value="Unassembled WGS sequence"/>
</dbReference>
<dbReference type="PANTHER" id="PTHR43859:SF11">
    <property type="entry name" value="4-COUMARATE--COA LIGASE"/>
    <property type="match status" value="1"/>
</dbReference>
<comment type="pathway">
    <text evidence="1">Phytoalexin biosynthesis; 3,4',5-trihydroxystilbene biosynthesis; 3,4',5-trihydroxystilbene from trans-4-coumarate: step 1/2.</text>
</comment>
<evidence type="ECO:0000256" key="3">
    <source>
        <dbReference type="ARBA" id="ARBA00022598"/>
    </source>
</evidence>
<dbReference type="Gene3D" id="3.40.50.12780">
    <property type="entry name" value="N-terminal domain of ligase-like"/>
    <property type="match status" value="1"/>
</dbReference>
<dbReference type="InterPro" id="IPR042099">
    <property type="entry name" value="ANL_N_sf"/>
</dbReference>
<dbReference type="Gene3D" id="3.30.300.30">
    <property type="match status" value="1"/>
</dbReference>
<dbReference type="GO" id="GO:0016874">
    <property type="term" value="F:ligase activity"/>
    <property type="evidence" value="ECO:0007669"/>
    <property type="project" value="UniProtKB-KW"/>
</dbReference>
<dbReference type="PANTHER" id="PTHR43859">
    <property type="entry name" value="ACYL-ACTIVATING ENZYME"/>
    <property type="match status" value="1"/>
</dbReference>
<proteinExistence type="inferred from homology"/>
<dbReference type="InterPro" id="IPR020845">
    <property type="entry name" value="AMP-binding_CS"/>
</dbReference>